<protein>
    <submittedName>
        <fullName evidence="1">Uncharacterized protein</fullName>
    </submittedName>
</protein>
<evidence type="ECO:0000313" key="1">
    <source>
        <dbReference type="EMBL" id="KIY46969.1"/>
    </source>
</evidence>
<keyword evidence="2" id="KW-1185">Reference proteome</keyword>
<gene>
    <name evidence="1" type="ORF">FISHEDRAFT_75147</name>
</gene>
<reference evidence="1 2" key="1">
    <citation type="journal article" date="2015" name="Fungal Genet. Biol.">
        <title>Evolution of novel wood decay mechanisms in Agaricales revealed by the genome sequences of Fistulina hepatica and Cylindrobasidium torrendii.</title>
        <authorList>
            <person name="Floudas D."/>
            <person name="Held B.W."/>
            <person name="Riley R."/>
            <person name="Nagy L.G."/>
            <person name="Koehler G."/>
            <person name="Ransdell A.S."/>
            <person name="Younus H."/>
            <person name="Chow J."/>
            <person name="Chiniquy J."/>
            <person name="Lipzen A."/>
            <person name="Tritt A."/>
            <person name="Sun H."/>
            <person name="Haridas S."/>
            <person name="LaButti K."/>
            <person name="Ohm R.A."/>
            <person name="Kues U."/>
            <person name="Blanchette R.A."/>
            <person name="Grigoriev I.V."/>
            <person name="Minto R.E."/>
            <person name="Hibbett D.S."/>
        </authorList>
    </citation>
    <scope>NUCLEOTIDE SEQUENCE [LARGE SCALE GENOMIC DNA]</scope>
    <source>
        <strain evidence="1 2">ATCC 64428</strain>
    </source>
</reference>
<dbReference type="AlphaFoldDB" id="A0A0D7A9B3"/>
<sequence length="123" mass="13489">MDESVVNILDSDDELPGFDETEVVGKGLKYPDKDVPKHIDHAKAAKLKIPVSFEAALPSSDIPVPKFLTLPLPPLSKAKRRSLEGPSFTTNLTLHPDDMMVYTSLTAELGDVMDAVKAFRARK</sequence>
<dbReference type="EMBL" id="KN882019">
    <property type="protein sequence ID" value="KIY46969.1"/>
    <property type="molecule type" value="Genomic_DNA"/>
</dbReference>
<dbReference type="Proteomes" id="UP000054144">
    <property type="component" value="Unassembled WGS sequence"/>
</dbReference>
<evidence type="ECO:0000313" key="2">
    <source>
        <dbReference type="Proteomes" id="UP000054144"/>
    </source>
</evidence>
<name>A0A0D7A9B3_9AGAR</name>
<accession>A0A0D7A9B3</accession>
<proteinExistence type="predicted"/>
<organism evidence="1 2">
    <name type="scientific">Fistulina hepatica ATCC 64428</name>
    <dbReference type="NCBI Taxonomy" id="1128425"/>
    <lineage>
        <taxon>Eukaryota</taxon>
        <taxon>Fungi</taxon>
        <taxon>Dikarya</taxon>
        <taxon>Basidiomycota</taxon>
        <taxon>Agaricomycotina</taxon>
        <taxon>Agaricomycetes</taxon>
        <taxon>Agaricomycetidae</taxon>
        <taxon>Agaricales</taxon>
        <taxon>Fistulinaceae</taxon>
        <taxon>Fistulina</taxon>
    </lineage>
</organism>